<protein>
    <submittedName>
        <fullName evidence="2">Uncharacterized protein</fullName>
    </submittedName>
</protein>
<dbReference type="EMBL" id="RQYN01000050">
    <property type="protein sequence ID" value="RRD72457.1"/>
    <property type="molecule type" value="Genomic_DNA"/>
</dbReference>
<sequence length="85" mass="9628">MADYLVESTAKDQLSARYESDYYNQKYHDYYRSASISTLGVLSLSVAIGFVFVVYTLKTSNPHAKEYLIGWIIAAIVVVIAWLII</sequence>
<feature type="transmembrane region" description="Helical" evidence="1">
    <location>
        <begin position="34"/>
        <end position="55"/>
    </location>
</feature>
<keyword evidence="1" id="KW-0812">Transmembrane</keyword>
<name>A0A3P1YPG2_TANFO</name>
<gene>
    <name evidence="2" type="ORF">EII41_11230</name>
</gene>
<keyword evidence="1" id="KW-0472">Membrane</keyword>
<accession>A0A3P1YPG2</accession>
<evidence type="ECO:0000313" key="2">
    <source>
        <dbReference type="EMBL" id="RRD72457.1"/>
    </source>
</evidence>
<organism evidence="2 3">
    <name type="scientific">Tannerella forsythia</name>
    <name type="common">Bacteroides forsythus</name>
    <dbReference type="NCBI Taxonomy" id="28112"/>
    <lineage>
        <taxon>Bacteria</taxon>
        <taxon>Pseudomonadati</taxon>
        <taxon>Bacteroidota</taxon>
        <taxon>Bacteroidia</taxon>
        <taxon>Bacteroidales</taxon>
        <taxon>Tannerellaceae</taxon>
        <taxon>Tannerella</taxon>
    </lineage>
</organism>
<proteinExistence type="predicted"/>
<evidence type="ECO:0000313" key="3">
    <source>
        <dbReference type="Proteomes" id="UP000279860"/>
    </source>
</evidence>
<comment type="caution">
    <text evidence="2">The sequence shown here is derived from an EMBL/GenBank/DDBJ whole genome shotgun (WGS) entry which is preliminary data.</text>
</comment>
<reference evidence="2 3" key="1">
    <citation type="submission" date="2018-11" db="EMBL/GenBank/DDBJ databases">
        <title>Genomes From Bacteria Associated with the Canine Oral Cavity: a Test Case for Automated Genome-Based Taxonomic Assignment.</title>
        <authorList>
            <person name="Coil D.A."/>
            <person name="Jospin G."/>
            <person name="Darling A.E."/>
            <person name="Wallis C."/>
            <person name="Davis I.J."/>
            <person name="Harris S."/>
            <person name="Eisen J.A."/>
            <person name="Holcombe L.J."/>
            <person name="O'Flynn C."/>
        </authorList>
    </citation>
    <scope>NUCLEOTIDE SEQUENCE [LARGE SCALE GENOMIC DNA]</scope>
    <source>
        <strain evidence="2 3">OH1426_COT-023</strain>
    </source>
</reference>
<feature type="transmembrane region" description="Helical" evidence="1">
    <location>
        <begin position="67"/>
        <end position="84"/>
    </location>
</feature>
<evidence type="ECO:0000256" key="1">
    <source>
        <dbReference type="SAM" id="Phobius"/>
    </source>
</evidence>
<dbReference type="AlphaFoldDB" id="A0A3P1YPG2"/>
<keyword evidence="1" id="KW-1133">Transmembrane helix</keyword>
<dbReference type="Proteomes" id="UP000279860">
    <property type="component" value="Unassembled WGS sequence"/>
</dbReference>
<dbReference type="RefSeq" id="WP_124790654.1">
    <property type="nucleotide sequence ID" value="NZ_RQYN01000050.1"/>
</dbReference>